<feature type="domain" description="Metallo-beta-lactamase" evidence="2">
    <location>
        <begin position="15"/>
        <end position="205"/>
    </location>
</feature>
<organism evidence="3 4">
    <name type="scientific">Idiomarina fontislapidosi</name>
    <dbReference type="NCBI Taxonomy" id="263723"/>
    <lineage>
        <taxon>Bacteria</taxon>
        <taxon>Pseudomonadati</taxon>
        <taxon>Pseudomonadota</taxon>
        <taxon>Gammaproteobacteria</taxon>
        <taxon>Alteromonadales</taxon>
        <taxon>Idiomarinaceae</taxon>
        <taxon>Idiomarina</taxon>
    </lineage>
</organism>
<comment type="caution">
    <text evidence="3">The sequence shown here is derived from an EMBL/GenBank/DDBJ whole genome shotgun (WGS) entry which is preliminary data.</text>
</comment>
<dbReference type="InterPro" id="IPR051682">
    <property type="entry name" value="Mito_Persulfide_Diox"/>
</dbReference>
<dbReference type="InterPro" id="IPR036866">
    <property type="entry name" value="RibonucZ/Hydroxyglut_hydro"/>
</dbReference>
<dbReference type="GO" id="GO:0046872">
    <property type="term" value="F:metal ion binding"/>
    <property type="evidence" value="ECO:0007669"/>
    <property type="project" value="UniProtKB-KW"/>
</dbReference>
<evidence type="ECO:0000259" key="2">
    <source>
        <dbReference type="SMART" id="SM00849"/>
    </source>
</evidence>
<dbReference type="CDD" id="cd07724">
    <property type="entry name" value="POD-like_MBL-fold"/>
    <property type="match status" value="1"/>
</dbReference>
<dbReference type="InterPro" id="IPR044528">
    <property type="entry name" value="POD-like_MBL-fold"/>
</dbReference>
<dbReference type="FunFam" id="3.60.15.10:FF:000033">
    <property type="entry name" value="MBL fold metallo-hydrolase"/>
    <property type="match status" value="1"/>
</dbReference>
<keyword evidence="1" id="KW-0479">Metal-binding</keyword>
<keyword evidence="4" id="KW-1185">Reference proteome</keyword>
<dbReference type="Gene3D" id="3.60.15.10">
    <property type="entry name" value="Ribonuclease Z/Hydroxyacylglutathione hydrolase-like"/>
    <property type="match status" value="1"/>
</dbReference>
<protein>
    <submittedName>
        <fullName evidence="3">MBL fold metallo-hydrolase</fullName>
    </submittedName>
</protein>
<evidence type="ECO:0000313" key="4">
    <source>
        <dbReference type="Proteomes" id="UP000287330"/>
    </source>
</evidence>
<name>A0A432YA15_9GAMM</name>
<gene>
    <name evidence="3" type="ORF">CWE25_04550</name>
</gene>
<evidence type="ECO:0000256" key="1">
    <source>
        <dbReference type="ARBA" id="ARBA00022723"/>
    </source>
</evidence>
<dbReference type="Pfam" id="PF00753">
    <property type="entry name" value="Lactamase_B"/>
    <property type="match status" value="1"/>
</dbReference>
<dbReference type="OrthoDB" id="9784009at2"/>
<accession>A0A432YA15</accession>
<proteinExistence type="predicted"/>
<sequence>MLKPIVTHFFDEPTNTYSYVVQDPNSSHCAVIDSVLDFDYAAGRTSTASAENILKFVSDNALTVDWILETHVHADHLSAAPFLKEHTGGQLGIGEHIKTVQETFGKAFNEGTEFERDGSQFDHLFADGDTFSIGELQAKVLHTPGHTPACLTYVIGDAAFVGDTLFMPDYGTARCDFPGGDARTLYRSIQKVFALPDDTRLFMCHDYKAPGRDEYAFETTVAEEKQNNVHVGGGTSEDAFVKMRTEGDATLNMPRLILPSVQINMRAGHFPEPEDNGQRYLKLPLNLF</sequence>
<dbReference type="GO" id="GO:0050313">
    <property type="term" value="F:sulfur dioxygenase activity"/>
    <property type="evidence" value="ECO:0007669"/>
    <property type="project" value="InterPro"/>
</dbReference>
<dbReference type="AlphaFoldDB" id="A0A432YA15"/>
<evidence type="ECO:0000313" key="3">
    <source>
        <dbReference type="EMBL" id="RUO57787.1"/>
    </source>
</evidence>
<dbReference type="PANTHER" id="PTHR43084:SF1">
    <property type="entry name" value="PERSULFIDE DIOXYGENASE ETHE1, MITOCHONDRIAL"/>
    <property type="match status" value="1"/>
</dbReference>
<keyword evidence="3" id="KW-0378">Hydrolase</keyword>
<reference evidence="4" key="1">
    <citation type="journal article" date="2018" name="Front. Microbiol.">
        <title>Genome-Based Analysis Reveals the Taxonomy and Diversity of the Family Idiomarinaceae.</title>
        <authorList>
            <person name="Liu Y."/>
            <person name="Lai Q."/>
            <person name="Shao Z."/>
        </authorList>
    </citation>
    <scope>NUCLEOTIDE SEQUENCE [LARGE SCALE GENOMIC DNA]</scope>
    <source>
        <strain evidence="4">F23</strain>
    </source>
</reference>
<dbReference type="InterPro" id="IPR001279">
    <property type="entry name" value="Metallo-B-lactamas"/>
</dbReference>
<dbReference type="PANTHER" id="PTHR43084">
    <property type="entry name" value="PERSULFIDE DIOXYGENASE ETHE1"/>
    <property type="match status" value="1"/>
</dbReference>
<dbReference type="GO" id="GO:0070813">
    <property type="term" value="P:hydrogen sulfide metabolic process"/>
    <property type="evidence" value="ECO:0007669"/>
    <property type="project" value="TreeGrafter"/>
</dbReference>
<dbReference type="EMBL" id="PIPV01000002">
    <property type="protein sequence ID" value="RUO57787.1"/>
    <property type="molecule type" value="Genomic_DNA"/>
</dbReference>
<dbReference type="SMART" id="SM00849">
    <property type="entry name" value="Lactamase_B"/>
    <property type="match status" value="1"/>
</dbReference>
<dbReference type="GO" id="GO:0006749">
    <property type="term" value="P:glutathione metabolic process"/>
    <property type="evidence" value="ECO:0007669"/>
    <property type="project" value="InterPro"/>
</dbReference>
<dbReference type="Proteomes" id="UP000287330">
    <property type="component" value="Unassembled WGS sequence"/>
</dbReference>
<dbReference type="SUPFAM" id="SSF56281">
    <property type="entry name" value="Metallo-hydrolase/oxidoreductase"/>
    <property type="match status" value="1"/>
</dbReference>
<dbReference type="GO" id="GO:0016787">
    <property type="term" value="F:hydrolase activity"/>
    <property type="evidence" value="ECO:0007669"/>
    <property type="project" value="UniProtKB-KW"/>
</dbReference>